<evidence type="ECO:0000256" key="2">
    <source>
        <dbReference type="PIRSR" id="PIRSR605754-1"/>
    </source>
</evidence>
<dbReference type="InterPro" id="IPR042003">
    <property type="entry name" value="Sortase_E"/>
</dbReference>
<dbReference type="Pfam" id="PF04203">
    <property type="entry name" value="Sortase"/>
    <property type="match status" value="1"/>
</dbReference>
<reference evidence="5 6" key="1">
    <citation type="submission" date="2018-12" db="EMBL/GenBank/DDBJ databases">
        <title>Complete genome sequence of Flaviflexus salsibiostraticola KCTC 33148.</title>
        <authorList>
            <person name="Bae J.-W."/>
        </authorList>
    </citation>
    <scope>NUCLEOTIDE SEQUENCE [LARGE SCALE GENOMIC DNA]</scope>
    <source>
        <strain evidence="5 6">KCTC 33148</strain>
    </source>
</reference>
<accession>A0A3S8ZA41</accession>
<keyword evidence="4" id="KW-0812">Transmembrane</keyword>
<dbReference type="InterPro" id="IPR023365">
    <property type="entry name" value="Sortase_dom-sf"/>
</dbReference>
<evidence type="ECO:0000313" key="5">
    <source>
        <dbReference type="EMBL" id="AZN30334.1"/>
    </source>
</evidence>
<gene>
    <name evidence="5" type="ORF">EJO69_08460</name>
</gene>
<organism evidence="5 6">
    <name type="scientific">Flaviflexus salsibiostraticola</name>
    <dbReference type="NCBI Taxonomy" id="1282737"/>
    <lineage>
        <taxon>Bacteria</taxon>
        <taxon>Bacillati</taxon>
        <taxon>Actinomycetota</taxon>
        <taxon>Actinomycetes</taxon>
        <taxon>Actinomycetales</taxon>
        <taxon>Actinomycetaceae</taxon>
        <taxon>Flaviflexus</taxon>
    </lineage>
</organism>
<dbReference type="NCBIfam" id="NF033747">
    <property type="entry name" value="class_E_sortase"/>
    <property type="match status" value="1"/>
</dbReference>
<dbReference type="Gene3D" id="2.40.260.10">
    <property type="entry name" value="Sortase"/>
    <property type="match status" value="1"/>
</dbReference>
<dbReference type="KEGG" id="fsl:EJO69_08460"/>
<feature type="active site" description="Proton donor/acceptor" evidence="2">
    <location>
        <position position="152"/>
    </location>
</feature>
<keyword evidence="4" id="KW-1133">Transmembrane helix</keyword>
<protein>
    <submittedName>
        <fullName evidence="5">Class E sortase</fullName>
    </submittedName>
</protein>
<dbReference type="RefSeq" id="WP_126040986.1">
    <property type="nucleotide sequence ID" value="NZ_CP034438.1"/>
</dbReference>
<dbReference type="AlphaFoldDB" id="A0A3S8ZA41"/>
<dbReference type="OrthoDB" id="5242879at2"/>
<evidence type="ECO:0000256" key="4">
    <source>
        <dbReference type="SAM" id="Phobius"/>
    </source>
</evidence>
<name>A0A3S8ZA41_9ACTO</name>
<keyword evidence="6" id="KW-1185">Reference proteome</keyword>
<dbReference type="EMBL" id="CP034438">
    <property type="protein sequence ID" value="AZN30334.1"/>
    <property type="molecule type" value="Genomic_DNA"/>
</dbReference>
<sequence>MRHSAPARPSALSRVLGVVGEVLLTAGIIVFLFLVWQLWWTDVIASREQSRLVESFYDENNGMGSDGDAAERVPAPEYRTDPPSAAGTGAIRDSVDTNELWAVLHVPAFGDDYQVGIAEGIDLKSVLDRGSLGHYPETQLPGEVGNFAVAGHRQSYGAPLWNQPNLAIGAPLIVETSDTYYVYRVTEHDIVAPSAIEVLAPVPMQPGAPPNGHFMTLTTCHPPFVSNERWITFAELDYWAPRSEGTPKEML</sequence>
<keyword evidence="4" id="KW-0472">Membrane</keyword>
<dbReference type="CDD" id="cd05830">
    <property type="entry name" value="Sortase_E"/>
    <property type="match status" value="1"/>
</dbReference>
<dbReference type="InterPro" id="IPR005754">
    <property type="entry name" value="Sortase"/>
</dbReference>
<dbReference type="Proteomes" id="UP000270021">
    <property type="component" value="Chromosome"/>
</dbReference>
<dbReference type="InterPro" id="IPR053465">
    <property type="entry name" value="Sortase_Class_E"/>
</dbReference>
<proteinExistence type="predicted"/>
<evidence type="ECO:0000256" key="1">
    <source>
        <dbReference type="ARBA" id="ARBA00022801"/>
    </source>
</evidence>
<feature type="active site" description="Acyl-thioester intermediate" evidence="2">
    <location>
        <position position="220"/>
    </location>
</feature>
<feature type="region of interest" description="Disordered" evidence="3">
    <location>
        <begin position="63"/>
        <end position="89"/>
    </location>
</feature>
<dbReference type="SUPFAM" id="SSF63817">
    <property type="entry name" value="Sortase"/>
    <property type="match status" value="1"/>
</dbReference>
<keyword evidence="1" id="KW-0378">Hydrolase</keyword>
<evidence type="ECO:0000256" key="3">
    <source>
        <dbReference type="SAM" id="MobiDB-lite"/>
    </source>
</evidence>
<feature type="transmembrane region" description="Helical" evidence="4">
    <location>
        <begin position="12"/>
        <end position="40"/>
    </location>
</feature>
<evidence type="ECO:0000313" key="6">
    <source>
        <dbReference type="Proteomes" id="UP000270021"/>
    </source>
</evidence>
<dbReference type="GO" id="GO:0016787">
    <property type="term" value="F:hydrolase activity"/>
    <property type="evidence" value="ECO:0007669"/>
    <property type="project" value="UniProtKB-KW"/>
</dbReference>